<accession>A0A085TS15</accession>
<dbReference type="EMBL" id="AQRC01000018">
    <property type="protein sequence ID" value="KFE33512.1"/>
    <property type="molecule type" value="Genomic_DNA"/>
</dbReference>
<dbReference type="CDD" id="cd06170">
    <property type="entry name" value="LuxR_C_like"/>
    <property type="match status" value="1"/>
</dbReference>
<dbReference type="eggNOG" id="COG2197">
    <property type="taxonomic scope" value="Bacteria"/>
</dbReference>
<evidence type="ECO:0000313" key="5">
    <source>
        <dbReference type="EMBL" id="KFE33512.1"/>
    </source>
</evidence>
<dbReference type="RefSeq" id="WP_038148556.1">
    <property type="nucleotide sequence ID" value="NZ_AQRC01000018.1"/>
</dbReference>
<dbReference type="PROSITE" id="PS50043">
    <property type="entry name" value="HTH_LUXR_2"/>
    <property type="match status" value="1"/>
</dbReference>
<evidence type="ECO:0000313" key="6">
    <source>
        <dbReference type="Proteomes" id="UP000028607"/>
    </source>
</evidence>
<evidence type="ECO:0000256" key="2">
    <source>
        <dbReference type="ARBA" id="ARBA00023125"/>
    </source>
</evidence>
<feature type="domain" description="HTH luxR-type" evidence="4">
    <location>
        <begin position="177"/>
        <end position="242"/>
    </location>
</feature>
<name>A0A085TS15_9RHOB</name>
<keyword evidence="1" id="KW-0805">Transcription regulation</keyword>
<evidence type="ECO:0000259" key="4">
    <source>
        <dbReference type="PROSITE" id="PS50043"/>
    </source>
</evidence>
<sequence>MLEFVEAVLKSNGIKEIWDLHCREMAKFGFNRLIYGFTSFRQGTNYGDIDDMLILSNHVREYLDVFVGEGLYRNAPMVTWAANHDGPCSWRIVAERFARGELTEAEQEVIEFNHKFNVTAGYSIGFGDPASRARGAIGLCARPGLPQDAVDRIWAENARVLMAMNSLVHLRISTMPYSTARRALTDRQREVLEWVAEGKTIADIAVIMGLTNSTVEKHLRLAREALDVDTTAQAVLKASLQKQIFLNAAPVRA</sequence>
<comment type="caution">
    <text evidence="5">The sequence shown here is derived from an EMBL/GenBank/DDBJ whole genome shotgun (WGS) entry which is preliminary data.</text>
</comment>
<reference evidence="5 6" key="2">
    <citation type="journal article" date="2015" name="Antonie Van Leeuwenhoek">
        <title>Thioclava indica sp. nov., isolated from surface seawater of the Indian Ocean.</title>
        <authorList>
            <person name="Liu Y."/>
            <person name="Lai Q."/>
            <person name="Du J."/>
            <person name="Xu H."/>
            <person name="Jiang L."/>
            <person name="Shao Z."/>
        </authorList>
    </citation>
    <scope>NUCLEOTIDE SEQUENCE [LARGE SCALE GENOMIC DNA]</scope>
    <source>
        <strain evidence="5 6">13D2W-2</strain>
    </source>
</reference>
<dbReference type="InterPro" id="IPR036693">
    <property type="entry name" value="TF_LuxR_autoind-bd_dom_sf"/>
</dbReference>
<dbReference type="Gene3D" id="3.30.450.80">
    <property type="entry name" value="Transcription factor LuxR-like, autoinducer-binding domain"/>
    <property type="match status" value="1"/>
</dbReference>
<protein>
    <submittedName>
        <fullName evidence="5">LuxR family autoinducer-binding transcriptional regulator</fullName>
    </submittedName>
</protein>
<organism evidence="5 6">
    <name type="scientific">Thioclava atlantica</name>
    <dbReference type="NCBI Taxonomy" id="1317124"/>
    <lineage>
        <taxon>Bacteria</taxon>
        <taxon>Pseudomonadati</taxon>
        <taxon>Pseudomonadota</taxon>
        <taxon>Alphaproteobacteria</taxon>
        <taxon>Rhodobacterales</taxon>
        <taxon>Paracoccaceae</taxon>
        <taxon>Thioclava</taxon>
    </lineage>
</organism>
<gene>
    <name evidence="5" type="ORF">DW2_17587</name>
</gene>
<proteinExistence type="predicted"/>
<evidence type="ECO:0000256" key="1">
    <source>
        <dbReference type="ARBA" id="ARBA00023015"/>
    </source>
</evidence>
<dbReference type="GO" id="GO:0006355">
    <property type="term" value="P:regulation of DNA-templated transcription"/>
    <property type="evidence" value="ECO:0007669"/>
    <property type="project" value="InterPro"/>
</dbReference>
<keyword evidence="6" id="KW-1185">Reference proteome</keyword>
<dbReference type="PANTHER" id="PTHR44688:SF16">
    <property type="entry name" value="DNA-BINDING TRANSCRIPTIONAL ACTIVATOR DEVR_DOSR"/>
    <property type="match status" value="1"/>
</dbReference>
<dbReference type="PRINTS" id="PR00038">
    <property type="entry name" value="HTHLUXR"/>
</dbReference>
<dbReference type="STRING" id="1317124.DW2_17587"/>
<dbReference type="AlphaFoldDB" id="A0A085TS15"/>
<dbReference type="OrthoDB" id="3679796at2"/>
<keyword evidence="2" id="KW-0238">DNA-binding</keyword>
<dbReference type="PATRIC" id="fig|1317124.6.peg.3543"/>
<evidence type="ECO:0000256" key="3">
    <source>
        <dbReference type="ARBA" id="ARBA00023163"/>
    </source>
</evidence>
<dbReference type="Gene3D" id="1.10.10.10">
    <property type="entry name" value="Winged helix-like DNA-binding domain superfamily/Winged helix DNA-binding domain"/>
    <property type="match status" value="1"/>
</dbReference>
<dbReference type="Pfam" id="PF00196">
    <property type="entry name" value="GerE"/>
    <property type="match status" value="1"/>
</dbReference>
<dbReference type="SMART" id="SM00421">
    <property type="entry name" value="HTH_LUXR"/>
    <property type="match status" value="1"/>
</dbReference>
<dbReference type="InterPro" id="IPR005143">
    <property type="entry name" value="TF_LuxR_autoind-bd_dom"/>
</dbReference>
<dbReference type="GO" id="GO:0003677">
    <property type="term" value="F:DNA binding"/>
    <property type="evidence" value="ECO:0007669"/>
    <property type="project" value="UniProtKB-KW"/>
</dbReference>
<dbReference type="Proteomes" id="UP000028607">
    <property type="component" value="Unassembled WGS sequence"/>
</dbReference>
<keyword evidence="3" id="KW-0804">Transcription</keyword>
<reference evidence="6" key="1">
    <citation type="submission" date="2013-04" db="EMBL/GenBank/DDBJ databases">
        <title>Thioclava sp. 13D2W-2 Genome Sequencing.</title>
        <authorList>
            <person name="Lai Q."/>
            <person name="Li G."/>
            <person name="Shao Z."/>
        </authorList>
    </citation>
    <scope>NUCLEOTIDE SEQUENCE [LARGE SCALE GENOMIC DNA]</scope>
    <source>
        <strain evidence="6">13D2W-2</strain>
    </source>
</reference>
<dbReference type="PANTHER" id="PTHR44688">
    <property type="entry name" value="DNA-BINDING TRANSCRIPTIONAL ACTIVATOR DEVR_DOSR"/>
    <property type="match status" value="1"/>
</dbReference>
<dbReference type="InterPro" id="IPR000792">
    <property type="entry name" value="Tscrpt_reg_LuxR_C"/>
</dbReference>
<dbReference type="InterPro" id="IPR036388">
    <property type="entry name" value="WH-like_DNA-bd_sf"/>
</dbReference>
<dbReference type="Pfam" id="PF03472">
    <property type="entry name" value="Autoind_bind"/>
    <property type="match status" value="1"/>
</dbReference>
<dbReference type="SUPFAM" id="SSF75516">
    <property type="entry name" value="Pheromone-binding domain of LuxR-like quorum-sensing transcription factors"/>
    <property type="match status" value="1"/>
</dbReference>
<dbReference type="SUPFAM" id="SSF46894">
    <property type="entry name" value="C-terminal effector domain of the bipartite response regulators"/>
    <property type="match status" value="1"/>
</dbReference>
<dbReference type="InterPro" id="IPR016032">
    <property type="entry name" value="Sig_transdc_resp-reg_C-effctor"/>
</dbReference>